<evidence type="ECO:0000259" key="2">
    <source>
        <dbReference type="Pfam" id="PF13456"/>
    </source>
</evidence>
<organism evidence="3 4">
    <name type="scientific">Hibiscus sabdariffa</name>
    <name type="common">roselle</name>
    <dbReference type="NCBI Taxonomy" id="183260"/>
    <lineage>
        <taxon>Eukaryota</taxon>
        <taxon>Viridiplantae</taxon>
        <taxon>Streptophyta</taxon>
        <taxon>Embryophyta</taxon>
        <taxon>Tracheophyta</taxon>
        <taxon>Spermatophyta</taxon>
        <taxon>Magnoliopsida</taxon>
        <taxon>eudicotyledons</taxon>
        <taxon>Gunneridae</taxon>
        <taxon>Pentapetalae</taxon>
        <taxon>rosids</taxon>
        <taxon>malvids</taxon>
        <taxon>Malvales</taxon>
        <taxon>Malvaceae</taxon>
        <taxon>Malvoideae</taxon>
        <taxon>Hibiscus</taxon>
    </lineage>
</organism>
<name>A0ABR2U8D4_9ROSI</name>
<dbReference type="Pfam" id="PF13456">
    <property type="entry name" value="RVT_3"/>
    <property type="match status" value="1"/>
</dbReference>
<feature type="compositionally biased region" description="Polar residues" evidence="1">
    <location>
        <begin position="13"/>
        <end position="25"/>
    </location>
</feature>
<dbReference type="PANTHER" id="PTHR34023:SF4">
    <property type="entry name" value="RNASE H TYPE-1 DOMAIN-CONTAINING PROTEIN"/>
    <property type="match status" value="1"/>
</dbReference>
<sequence length="122" mass="13210">MQKALVRAGNPNVAGTKTLQSPTSWSPPVQGLGSLLCGGCRVVGNLLQLGEGRNGHGSHGLVLHIMKFCNCNWSVSLKHVHREGNRVADQMSKFTGFETLEMKLFHEPPQGIEHLLEANVGD</sequence>
<proteinExistence type="predicted"/>
<evidence type="ECO:0000313" key="3">
    <source>
        <dbReference type="EMBL" id="KAK9046001.1"/>
    </source>
</evidence>
<keyword evidence="4" id="KW-1185">Reference proteome</keyword>
<reference evidence="3 4" key="1">
    <citation type="journal article" date="2024" name="G3 (Bethesda)">
        <title>Genome assembly of Hibiscus sabdariffa L. provides insights into metabolisms of medicinal natural products.</title>
        <authorList>
            <person name="Kim T."/>
        </authorList>
    </citation>
    <scope>NUCLEOTIDE SEQUENCE [LARGE SCALE GENOMIC DNA]</scope>
    <source>
        <strain evidence="3">TK-2024</strain>
        <tissue evidence="3">Old leaves</tissue>
    </source>
</reference>
<accession>A0ABR2U8D4</accession>
<feature type="domain" description="RNase H type-1" evidence="2">
    <location>
        <begin position="39"/>
        <end position="94"/>
    </location>
</feature>
<evidence type="ECO:0000256" key="1">
    <source>
        <dbReference type="SAM" id="MobiDB-lite"/>
    </source>
</evidence>
<dbReference type="EMBL" id="JBBPBN010000001">
    <property type="protein sequence ID" value="KAK9046001.1"/>
    <property type="molecule type" value="Genomic_DNA"/>
</dbReference>
<feature type="region of interest" description="Disordered" evidence="1">
    <location>
        <begin position="1"/>
        <end position="25"/>
    </location>
</feature>
<comment type="caution">
    <text evidence="3">The sequence shown here is derived from an EMBL/GenBank/DDBJ whole genome shotgun (WGS) entry which is preliminary data.</text>
</comment>
<dbReference type="InterPro" id="IPR002156">
    <property type="entry name" value="RNaseH_domain"/>
</dbReference>
<dbReference type="PANTHER" id="PTHR34023">
    <property type="entry name" value="RNASE H DOMAIN-CONTAINING PROTEIN"/>
    <property type="match status" value="1"/>
</dbReference>
<protein>
    <recommendedName>
        <fullName evidence="2">RNase H type-1 domain-containing protein</fullName>
    </recommendedName>
</protein>
<dbReference type="Proteomes" id="UP001396334">
    <property type="component" value="Unassembled WGS sequence"/>
</dbReference>
<gene>
    <name evidence="3" type="ORF">V6N11_051904</name>
</gene>
<evidence type="ECO:0000313" key="4">
    <source>
        <dbReference type="Proteomes" id="UP001396334"/>
    </source>
</evidence>